<keyword evidence="3" id="KW-1185">Reference proteome</keyword>
<protein>
    <submittedName>
        <fullName evidence="2">Uncharacterized protein</fullName>
    </submittedName>
</protein>
<name>A0ABD0J7Z8_9CAEN</name>
<sequence length="107" mass="11621">MDSINVPLSDLSRQRSRTGEHKKVPPHLPCCLLRLQSHGSLKGTLLSSGFAKNQLLSCPRTANPRHGKCPAGTLVTREWARLCGGGCREGSIFDLPANRSNNLTPPH</sequence>
<feature type="region of interest" description="Disordered" evidence="1">
    <location>
        <begin position="1"/>
        <end position="24"/>
    </location>
</feature>
<evidence type="ECO:0000313" key="2">
    <source>
        <dbReference type="EMBL" id="KAK7464014.1"/>
    </source>
</evidence>
<dbReference type="AlphaFoldDB" id="A0ABD0J7Z8"/>
<dbReference type="EMBL" id="JACVVK020000592">
    <property type="protein sequence ID" value="KAK7464014.1"/>
    <property type="molecule type" value="Genomic_DNA"/>
</dbReference>
<gene>
    <name evidence="2" type="ORF">BaRGS_00037978</name>
</gene>
<accession>A0ABD0J7Z8</accession>
<evidence type="ECO:0000313" key="3">
    <source>
        <dbReference type="Proteomes" id="UP001519460"/>
    </source>
</evidence>
<comment type="caution">
    <text evidence="2">The sequence shown here is derived from an EMBL/GenBank/DDBJ whole genome shotgun (WGS) entry which is preliminary data.</text>
</comment>
<dbReference type="Proteomes" id="UP001519460">
    <property type="component" value="Unassembled WGS sequence"/>
</dbReference>
<proteinExistence type="predicted"/>
<organism evidence="2 3">
    <name type="scientific">Batillaria attramentaria</name>
    <dbReference type="NCBI Taxonomy" id="370345"/>
    <lineage>
        <taxon>Eukaryota</taxon>
        <taxon>Metazoa</taxon>
        <taxon>Spiralia</taxon>
        <taxon>Lophotrochozoa</taxon>
        <taxon>Mollusca</taxon>
        <taxon>Gastropoda</taxon>
        <taxon>Caenogastropoda</taxon>
        <taxon>Sorbeoconcha</taxon>
        <taxon>Cerithioidea</taxon>
        <taxon>Batillariidae</taxon>
        <taxon>Batillaria</taxon>
    </lineage>
</organism>
<evidence type="ECO:0000256" key="1">
    <source>
        <dbReference type="SAM" id="MobiDB-lite"/>
    </source>
</evidence>
<reference evidence="2 3" key="1">
    <citation type="journal article" date="2023" name="Sci. Data">
        <title>Genome assembly of the Korean intertidal mud-creeper Batillaria attramentaria.</title>
        <authorList>
            <person name="Patra A.K."/>
            <person name="Ho P.T."/>
            <person name="Jun S."/>
            <person name="Lee S.J."/>
            <person name="Kim Y."/>
            <person name="Won Y.J."/>
        </authorList>
    </citation>
    <scope>NUCLEOTIDE SEQUENCE [LARGE SCALE GENOMIC DNA]</scope>
    <source>
        <strain evidence="2">Wonlab-2016</strain>
    </source>
</reference>